<evidence type="ECO:0000256" key="1">
    <source>
        <dbReference type="ARBA" id="ARBA00006889"/>
    </source>
</evidence>
<dbReference type="Proteomes" id="UP001205035">
    <property type="component" value="Unassembled WGS sequence"/>
</dbReference>
<dbReference type="InterPro" id="IPR012674">
    <property type="entry name" value="Calycin"/>
</dbReference>
<dbReference type="InterPro" id="IPR000566">
    <property type="entry name" value="Lipocln_cytosolic_FA-bd_dom"/>
</dbReference>
<dbReference type="PANTHER" id="PTHR10612:SF34">
    <property type="entry name" value="APOLIPOPROTEIN D"/>
    <property type="match status" value="1"/>
</dbReference>
<organism evidence="4 5">
    <name type="scientific">Alistipes onderdonkii</name>
    <dbReference type="NCBI Taxonomy" id="328813"/>
    <lineage>
        <taxon>Bacteria</taxon>
        <taxon>Pseudomonadati</taxon>
        <taxon>Bacteroidota</taxon>
        <taxon>Bacteroidia</taxon>
        <taxon>Bacteroidales</taxon>
        <taxon>Rikenellaceae</taxon>
        <taxon>Alistipes</taxon>
    </lineage>
</organism>
<evidence type="ECO:0000259" key="3">
    <source>
        <dbReference type="Pfam" id="PF08212"/>
    </source>
</evidence>
<dbReference type="SUPFAM" id="SSF50814">
    <property type="entry name" value="Lipocalins"/>
    <property type="match status" value="1"/>
</dbReference>
<evidence type="ECO:0000313" key="5">
    <source>
        <dbReference type="Proteomes" id="UP001205035"/>
    </source>
</evidence>
<evidence type="ECO:0000313" key="4">
    <source>
        <dbReference type="EMBL" id="MCQ5082178.1"/>
    </source>
</evidence>
<dbReference type="PIRSF" id="PIRSF036893">
    <property type="entry name" value="Lipocalin_ApoD"/>
    <property type="match status" value="1"/>
</dbReference>
<gene>
    <name evidence="4" type="ORF">NE651_04650</name>
</gene>
<reference evidence="4" key="1">
    <citation type="submission" date="2022-06" db="EMBL/GenBank/DDBJ databases">
        <title>Isolation of gut microbiota from human fecal samples.</title>
        <authorList>
            <person name="Pamer E.G."/>
            <person name="Barat B."/>
            <person name="Waligurski E."/>
            <person name="Medina S."/>
            <person name="Paddock L."/>
            <person name="Mostad J."/>
        </authorList>
    </citation>
    <scope>NUCLEOTIDE SEQUENCE</scope>
    <source>
        <strain evidence="4">DFI.6.22</strain>
    </source>
</reference>
<evidence type="ECO:0000256" key="2">
    <source>
        <dbReference type="PIRNR" id="PIRNR036893"/>
    </source>
</evidence>
<dbReference type="PRINTS" id="PR01171">
    <property type="entry name" value="BCTLIPOCALIN"/>
</dbReference>
<dbReference type="PANTHER" id="PTHR10612">
    <property type="entry name" value="APOLIPOPROTEIN D"/>
    <property type="match status" value="1"/>
</dbReference>
<dbReference type="InterPro" id="IPR022272">
    <property type="entry name" value="Lipocalin_CS"/>
</dbReference>
<dbReference type="RefSeq" id="WP_022333945.1">
    <property type="nucleotide sequence ID" value="NZ_JANGBQ010000005.1"/>
</dbReference>
<accession>A0AAJ1CCW8</accession>
<dbReference type="InterPro" id="IPR047202">
    <property type="entry name" value="Lipocalin_Blc-like_dom"/>
</dbReference>
<comment type="similarity">
    <text evidence="1 2">Belongs to the calycin superfamily. Lipocalin family.</text>
</comment>
<sequence length="174" mass="19659">MKIAIVLLAAALLVIGVVYGGVTDRTDRTPVPSFDLARYMGTWYEIARYDHPFERGLAGVQARYELRPDGRIGVFNSGTDYRSGRCKRARGKVCAGQVPGRLRVSFFWVFYSDYNVMELGGDYDWALVGGGSAKYLWVLSRTPTLPAHTLNRILRLAERRGYRTDRLLFVDQGQ</sequence>
<proteinExistence type="inferred from homology"/>
<dbReference type="Gene3D" id="2.40.128.20">
    <property type="match status" value="1"/>
</dbReference>
<comment type="caution">
    <text evidence="4">The sequence shown here is derived from an EMBL/GenBank/DDBJ whole genome shotgun (WGS) entry which is preliminary data.</text>
</comment>
<protein>
    <submittedName>
        <fullName evidence="4">Lipocalin family protein</fullName>
    </submittedName>
</protein>
<dbReference type="InterPro" id="IPR002446">
    <property type="entry name" value="Lipocalin_bac"/>
</dbReference>
<name>A0AAJ1CCW8_9BACT</name>
<dbReference type="CDD" id="cd19438">
    <property type="entry name" value="lipocalin_Blc-like"/>
    <property type="match status" value="1"/>
</dbReference>
<dbReference type="GO" id="GO:0006950">
    <property type="term" value="P:response to stress"/>
    <property type="evidence" value="ECO:0007669"/>
    <property type="project" value="UniProtKB-ARBA"/>
</dbReference>
<feature type="domain" description="Lipocalin/cytosolic fatty-acid binding" evidence="3">
    <location>
        <begin position="34"/>
        <end position="171"/>
    </location>
</feature>
<dbReference type="EMBL" id="JANGBQ010000005">
    <property type="protein sequence ID" value="MCQ5082178.1"/>
    <property type="molecule type" value="Genomic_DNA"/>
</dbReference>
<dbReference type="InterPro" id="IPR022271">
    <property type="entry name" value="Lipocalin_ApoD"/>
</dbReference>
<dbReference type="PROSITE" id="PS00213">
    <property type="entry name" value="LIPOCALIN"/>
    <property type="match status" value="1"/>
</dbReference>
<dbReference type="Pfam" id="PF08212">
    <property type="entry name" value="Lipocalin_2"/>
    <property type="match status" value="1"/>
</dbReference>
<dbReference type="AlphaFoldDB" id="A0AAJ1CCW8"/>